<reference evidence="2" key="1">
    <citation type="submission" date="2021-01" db="EMBL/GenBank/DDBJ databases">
        <authorList>
            <person name="Corre E."/>
            <person name="Pelletier E."/>
            <person name="Niang G."/>
            <person name="Scheremetjew M."/>
            <person name="Finn R."/>
            <person name="Kale V."/>
            <person name="Holt S."/>
            <person name="Cochrane G."/>
            <person name="Meng A."/>
            <person name="Brown T."/>
            <person name="Cohen L."/>
        </authorList>
    </citation>
    <scope>NUCLEOTIDE SEQUENCE</scope>
    <source>
        <strain evidence="2">CCMP1795</strain>
    </source>
</reference>
<sequence>MPHKGKTRNKLLSQNGYDSLVCVEFTDDLVNAGIAEGTTPLLPKDPVAKAKARIWVDYFNKNVASNFYKVLVPRDQETRVQGMENFRAALRKFQENMKGPFFLRVSTTCGYGAENRHRNAPTTTLRHTEPSLGTQTSSQRPGTPLARCRSRSAILTADKR</sequence>
<proteinExistence type="predicted"/>
<organism evidence="2">
    <name type="scientific">Oxyrrhis marina</name>
    <name type="common">Dinoflagellate</name>
    <dbReference type="NCBI Taxonomy" id="2969"/>
    <lineage>
        <taxon>Eukaryota</taxon>
        <taxon>Sar</taxon>
        <taxon>Alveolata</taxon>
        <taxon>Dinophyceae</taxon>
        <taxon>Oxyrrhinales</taxon>
        <taxon>Oxyrrhinaceae</taxon>
        <taxon>Oxyrrhis</taxon>
    </lineage>
</organism>
<dbReference type="GO" id="GO:0005737">
    <property type="term" value="C:cytoplasm"/>
    <property type="evidence" value="ECO:0007669"/>
    <property type="project" value="TreeGrafter"/>
</dbReference>
<dbReference type="EMBL" id="HBIT01011035">
    <property type="protein sequence ID" value="CAE0620277.1"/>
    <property type="molecule type" value="Transcribed_RNA"/>
</dbReference>
<dbReference type="AlphaFoldDB" id="A0A7S3UQE1"/>
<dbReference type="Gene3D" id="1.20.1050.10">
    <property type="match status" value="1"/>
</dbReference>
<evidence type="ECO:0000313" key="2">
    <source>
        <dbReference type="EMBL" id="CAE0620277.1"/>
    </source>
</evidence>
<feature type="region of interest" description="Disordered" evidence="1">
    <location>
        <begin position="115"/>
        <end position="160"/>
    </location>
</feature>
<dbReference type="PANTHER" id="PTHR43968:SF6">
    <property type="entry name" value="GLUTATHIONE S-TRANSFERASE OMEGA"/>
    <property type="match status" value="1"/>
</dbReference>
<dbReference type="SUPFAM" id="SSF47616">
    <property type="entry name" value="GST C-terminal domain-like"/>
    <property type="match status" value="1"/>
</dbReference>
<dbReference type="PANTHER" id="PTHR43968">
    <property type="match status" value="1"/>
</dbReference>
<gene>
    <name evidence="2" type="ORF">OMAR00292_LOCUS5743</name>
</gene>
<feature type="compositionally biased region" description="Polar residues" evidence="1">
    <location>
        <begin position="120"/>
        <end position="141"/>
    </location>
</feature>
<dbReference type="InterPro" id="IPR036282">
    <property type="entry name" value="Glutathione-S-Trfase_C_sf"/>
</dbReference>
<name>A0A7S3UQE1_OXYMA</name>
<evidence type="ECO:0000256" key="1">
    <source>
        <dbReference type="SAM" id="MobiDB-lite"/>
    </source>
</evidence>
<accession>A0A7S3UQE1</accession>
<protein>
    <submittedName>
        <fullName evidence="2">Uncharacterized protein</fullName>
    </submittedName>
</protein>
<dbReference type="InterPro" id="IPR050983">
    <property type="entry name" value="GST_Omega/HSP26"/>
</dbReference>